<feature type="region of interest" description="Disordered" evidence="2">
    <location>
        <begin position="1"/>
        <end position="43"/>
    </location>
</feature>
<protein>
    <recommendedName>
        <fullName evidence="3">RRM domain-containing protein</fullName>
    </recommendedName>
</protein>
<proteinExistence type="predicted"/>
<dbReference type="SUPFAM" id="SSF54928">
    <property type="entry name" value="RNA-binding domain, RBD"/>
    <property type="match status" value="1"/>
</dbReference>
<reference evidence="4" key="1">
    <citation type="submission" date="2019-09" db="EMBL/GenBank/DDBJ databases">
        <title>Draft genome information of white flower Hibiscus syriacus.</title>
        <authorList>
            <person name="Kim Y.-M."/>
        </authorList>
    </citation>
    <scope>NUCLEOTIDE SEQUENCE [LARGE SCALE GENOMIC DNA]</scope>
    <source>
        <strain evidence="4">YM2019G1</strain>
    </source>
</reference>
<dbReference type="InterPro" id="IPR012677">
    <property type="entry name" value="Nucleotide-bd_a/b_plait_sf"/>
</dbReference>
<comment type="caution">
    <text evidence="4">The sequence shown here is derived from an EMBL/GenBank/DDBJ whole genome shotgun (WGS) entry which is preliminary data.</text>
</comment>
<evidence type="ECO:0000256" key="1">
    <source>
        <dbReference type="PROSITE-ProRule" id="PRU00176"/>
    </source>
</evidence>
<feature type="compositionally biased region" description="Basic and acidic residues" evidence="2">
    <location>
        <begin position="25"/>
        <end position="43"/>
    </location>
</feature>
<dbReference type="InterPro" id="IPR000504">
    <property type="entry name" value="RRM_dom"/>
</dbReference>
<evidence type="ECO:0000313" key="5">
    <source>
        <dbReference type="Proteomes" id="UP000436088"/>
    </source>
</evidence>
<dbReference type="Pfam" id="PF00076">
    <property type="entry name" value="RRM_1"/>
    <property type="match status" value="1"/>
</dbReference>
<dbReference type="CDD" id="cd00590">
    <property type="entry name" value="RRM_SF"/>
    <property type="match status" value="1"/>
</dbReference>
<feature type="domain" description="RRM" evidence="3">
    <location>
        <begin position="152"/>
        <end position="229"/>
    </location>
</feature>
<keyword evidence="5" id="KW-1185">Reference proteome</keyword>
<dbReference type="InterPro" id="IPR035979">
    <property type="entry name" value="RBD_domain_sf"/>
</dbReference>
<name>A0A6A3A4N9_HIBSY</name>
<accession>A0A6A3A4N9</accession>
<sequence>MTFKNRDEAREKRAETSARQTKNSRQSEIEEKENVNPLKKPDVKTKRVDFILSKVTEAEHQNQRDGQQTKTVHKSEEARKKLSSTVAAEEYERMVLVTNKNRNDSLVEARSVEGAIAQISETEILPQDSHVFNYWRKKDYPRINNGFRTSCFTLYIDNLPENIHWKRFGSLFCSYGQVIDAFIPTKRNSKGVRFGFIRFATIGEARRAISKMNGARIDGSKIGVSFSKYNTRHSFWRKSSPVVHLKPERENVTRNNLYTVNGVVDEAKLQVLDNCLIGWCKNYTKICDLASQMQDKGLNGFSLMRAAGNVVLMIFEDSDTLRRVKNEQSETLAGWFSRVEVWSENLVVECRRVWVVCEGIPFHAWNWGTFKNIVARWGKLVSIDESSQFPSSFDRAKLQILTETKVRIDESLSLKVGSNSFEIMVHEVEPSFKPNSWIPEEVDDSPDLNCFLGATLENSLSGSSVSSPGLNCPVEDVAIEGPHLEKVSLIKSVISDEKPSNKLGLHTMEAVDHSKLNIVEHLANKSVDHSDGVSLRASEDALMMGLITSHGSSTDTFQLKEDIPVVPPIPAKLRTNRVAKKCKTKKRVLNLLARKH</sequence>
<feature type="compositionally biased region" description="Basic and acidic residues" evidence="2">
    <location>
        <begin position="1"/>
        <end position="16"/>
    </location>
</feature>
<keyword evidence="1" id="KW-0694">RNA-binding</keyword>
<dbReference type="Gene3D" id="3.30.70.330">
    <property type="match status" value="1"/>
</dbReference>
<organism evidence="4 5">
    <name type="scientific">Hibiscus syriacus</name>
    <name type="common">Rose of Sharon</name>
    <dbReference type="NCBI Taxonomy" id="106335"/>
    <lineage>
        <taxon>Eukaryota</taxon>
        <taxon>Viridiplantae</taxon>
        <taxon>Streptophyta</taxon>
        <taxon>Embryophyta</taxon>
        <taxon>Tracheophyta</taxon>
        <taxon>Spermatophyta</taxon>
        <taxon>Magnoliopsida</taxon>
        <taxon>eudicotyledons</taxon>
        <taxon>Gunneridae</taxon>
        <taxon>Pentapetalae</taxon>
        <taxon>rosids</taxon>
        <taxon>malvids</taxon>
        <taxon>Malvales</taxon>
        <taxon>Malvaceae</taxon>
        <taxon>Malvoideae</taxon>
        <taxon>Hibiscus</taxon>
    </lineage>
</organism>
<dbReference type="GO" id="GO:0003723">
    <property type="term" value="F:RNA binding"/>
    <property type="evidence" value="ECO:0007669"/>
    <property type="project" value="UniProtKB-UniRule"/>
</dbReference>
<feature type="region of interest" description="Disordered" evidence="2">
    <location>
        <begin position="55"/>
        <end position="83"/>
    </location>
</feature>
<dbReference type="PROSITE" id="PS50102">
    <property type="entry name" value="RRM"/>
    <property type="match status" value="1"/>
</dbReference>
<dbReference type="SMART" id="SM00360">
    <property type="entry name" value="RRM"/>
    <property type="match status" value="1"/>
</dbReference>
<dbReference type="Proteomes" id="UP000436088">
    <property type="component" value="Unassembled WGS sequence"/>
</dbReference>
<evidence type="ECO:0000313" key="4">
    <source>
        <dbReference type="EMBL" id="KAE8699168.1"/>
    </source>
</evidence>
<dbReference type="PANTHER" id="PTHR34427:SF5">
    <property type="entry name" value="DUF4283 DOMAIN-CONTAINING PROTEIN"/>
    <property type="match status" value="1"/>
</dbReference>
<dbReference type="EMBL" id="VEPZ02001041">
    <property type="protein sequence ID" value="KAE8699168.1"/>
    <property type="molecule type" value="Genomic_DNA"/>
</dbReference>
<evidence type="ECO:0000259" key="3">
    <source>
        <dbReference type="PROSITE" id="PS50102"/>
    </source>
</evidence>
<evidence type="ECO:0000256" key="2">
    <source>
        <dbReference type="SAM" id="MobiDB-lite"/>
    </source>
</evidence>
<gene>
    <name evidence="4" type="ORF">F3Y22_tig00110584pilonHSYRG00070</name>
</gene>
<dbReference type="AlphaFoldDB" id="A0A6A3A4N9"/>
<dbReference type="PANTHER" id="PTHR34427">
    <property type="entry name" value="DUF4283 DOMAIN PROTEIN"/>
    <property type="match status" value="1"/>
</dbReference>